<dbReference type="Proteomes" id="UP000179769">
    <property type="component" value="Unassembled WGS sequence"/>
</dbReference>
<name>A0A1S1PPX9_9ACTN</name>
<keyword evidence="3" id="KW-1185">Reference proteome</keyword>
<evidence type="ECO:0000256" key="1">
    <source>
        <dbReference type="SAM" id="MobiDB-lite"/>
    </source>
</evidence>
<dbReference type="AlphaFoldDB" id="A0A1S1PPX9"/>
<gene>
    <name evidence="2" type="ORF">BBK14_24365</name>
</gene>
<proteinExistence type="predicted"/>
<feature type="region of interest" description="Disordered" evidence="1">
    <location>
        <begin position="1"/>
        <end position="21"/>
    </location>
</feature>
<dbReference type="RefSeq" id="WP_071065857.1">
    <property type="nucleotide sequence ID" value="NZ_MAXA01000240.1"/>
</dbReference>
<evidence type="ECO:0000313" key="3">
    <source>
        <dbReference type="Proteomes" id="UP000179769"/>
    </source>
</evidence>
<evidence type="ECO:0000313" key="2">
    <source>
        <dbReference type="EMBL" id="OHV23259.1"/>
    </source>
</evidence>
<comment type="caution">
    <text evidence="2">The sequence shown here is derived from an EMBL/GenBank/DDBJ whole genome shotgun (WGS) entry which is preliminary data.</text>
</comment>
<protein>
    <submittedName>
        <fullName evidence="2">Uncharacterized protein</fullName>
    </submittedName>
</protein>
<feature type="compositionally biased region" description="Pro residues" evidence="1">
    <location>
        <begin position="1"/>
        <end position="12"/>
    </location>
</feature>
<dbReference type="EMBL" id="MAXA01000240">
    <property type="protein sequence ID" value="OHV23259.1"/>
    <property type="molecule type" value="Genomic_DNA"/>
</dbReference>
<reference evidence="3" key="1">
    <citation type="submission" date="2016-07" db="EMBL/GenBank/DDBJ databases">
        <title>Frankia sp. NRRL B-16219 Genome sequencing.</title>
        <authorList>
            <person name="Ghodhbane-Gtari F."/>
            <person name="Swanson E."/>
            <person name="Gueddou A."/>
            <person name="Louati M."/>
            <person name="Nouioui I."/>
            <person name="Hezbri K."/>
            <person name="Abebe-Akele F."/>
            <person name="Simpson S."/>
            <person name="Morris K."/>
            <person name="Thomas K."/>
            <person name="Gtari M."/>
            <person name="Tisa L.S."/>
        </authorList>
    </citation>
    <scope>NUCLEOTIDE SEQUENCE [LARGE SCALE GENOMIC DNA]</scope>
    <source>
        <strain evidence="3">NRRL B-16219</strain>
    </source>
</reference>
<accession>A0A1S1PPX9</accession>
<organism evidence="2 3">
    <name type="scientific">Parafrankia soli</name>
    <dbReference type="NCBI Taxonomy" id="2599596"/>
    <lineage>
        <taxon>Bacteria</taxon>
        <taxon>Bacillati</taxon>
        <taxon>Actinomycetota</taxon>
        <taxon>Actinomycetes</taxon>
        <taxon>Frankiales</taxon>
        <taxon>Frankiaceae</taxon>
        <taxon>Parafrankia</taxon>
    </lineage>
</organism>
<sequence>MVTTPATPPPPQGLNAAGRAHQAQHPGHCAYCGHNDHGPLAADDGSAVCAPCRKRIRANRRANRQIDANLAAGRARPYDVPNSPYRACRACGTRGPLRTTSRGDVCAAGCTPAGR</sequence>